<protein>
    <recommendedName>
        <fullName evidence="4">Putative HNH nuclease YajD</fullName>
    </recommendedName>
</protein>
<keyword evidence="7" id="KW-1185">Reference proteome</keyword>
<dbReference type="Proteomes" id="UP001164761">
    <property type="component" value="Chromosome"/>
</dbReference>
<keyword evidence="2" id="KW-0378">Hydrolase</keyword>
<accession>A0ABY6ZNG1</accession>
<keyword evidence="6" id="KW-0255">Endonuclease</keyword>
<feature type="domain" description="HNH nuclease" evidence="5">
    <location>
        <begin position="46"/>
        <end position="101"/>
    </location>
</feature>
<organism evidence="6 7">
    <name type="scientific">Alicyclobacillus fastidiosus</name>
    <dbReference type="NCBI Taxonomy" id="392011"/>
    <lineage>
        <taxon>Bacteria</taxon>
        <taxon>Bacillati</taxon>
        <taxon>Bacillota</taxon>
        <taxon>Bacilli</taxon>
        <taxon>Bacillales</taxon>
        <taxon>Alicyclobacillaceae</taxon>
        <taxon>Alicyclobacillus</taxon>
    </lineage>
</organism>
<dbReference type="InterPro" id="IPR002711">
    <property type="entry name" value="HNH"/>
</dbReference>
<evidence type="ECO:0000259" key="5">
    <source>
        <dbReference type="SMART" id="SM00507"/>
    </source>
</evidence>
<keyword evidence="1" id="KW-0540">Nuclease</keyword>
<reference evidence="6" key="1">
    <citation type="submission" date="2022-08" db="EMBL/GenBank/DDBJ databases">
        <title>Alicyclobacillus fastidiosus DSM 17978, complete genome.</title>
        <authorList>
            <person name="Wang Q."/>
            <person name="Cai R."/>
            <person name="Wang Z."/>
        </authorList>
    </citation>
    <scope>NUCLEOTIDE SEQUENCE</scope>
    <source>
        <strain evidence="6">DSM 17978</strain>
    </source>
</reference>
<dbReference type="PANTHER" id="PTHR41286">
    <property type="entry name" value="HNH NUCLEASE YAJD-RELATED"/>
    <property type="match status" value="1"/>
</dbReference>
<dbReference type="Pfam" id="PF01844">
    <property type="entry name" value="HNH"/>
    <property type="match status" value="1"/>
</dbReference>
<sequence length="113" mass="13312">MKPCSKPGCSALTRERYCEDHKEDIRRYDAERKSSAQRGYDSRWRKVRLAYLKKHPLCVECERQGRITPATVVDHIVPHKGDKKLFWDSTNWQPMCKPHHDAKTAREDMGAWT</sequence>
<evidence type="ECO:0000256" key="1">
    <source>
        <dbReference type="ARBA" id="ARBA00022722"/>
    </source>
</evidence>
<dbReference type="GO" id="GO:0004519">
    <property type="term" value="F:endonuclease activity"/>
    <property type="evidence" value="ECO:0007669"/>
    <property type="project" value="UniProtKB-KW"/>
</dbReference>
<dbReference type="SMART" id="SM00507">
    <property type="entry name" value="HNHc"/>
    <property type="match status" value="1"/>
</dbReference>
<dbReference type="Gene3D" id="1.10.30.50">
    <property type="match status" value="1"/>
</dbReference>
<dbReference type="RefSeq" id="WP_268008397.1">
    <property type="nucleotide sequence ID" value="NZ_BSUT01000001.1"/>
</dbReference>
<comment type="similarity">
    <text evidence="3">Belongs to the HNH nuclease family.</text>
</comment>
<proteinExistence type="inferred from homology"/>
<dbReference type="EMBL" id="CP104067">
    <property type="protein sequence ID" value="WAH44513.1"/>
    <property type="molecule type" value="Genomic_DNA"/>
</dbReference>
<evidence type="ECO:0000313" key="6">
    <source>
        <dbReference type="EMBL" id="WAH44513.1"/>
    </source>
</evidence>
<dbReference type="InterPro" id="IPR003615">
    <property type="entry name" value="HNH_nuc"/>
</dbReference>
<name>A0ABY6ZNG1_9BACL</name>
<dbReference type="CDD" id="cd00085">
    <property type="entry name" value="HNHc"/>
    <property type="match status" value="1"/>
</dbReference>
<evidence type="ECO:0000256" key="2">
    <source>
        <dbReference type="ARBA" id="ARBA00022801"/>
    </source>
</evidence>
<evidence type="ECO:0000256" key="4">
    <source>
        <dbReference type="ARBA" id="ARBA00040194"/>
    </source>
</evidence>
<evidence type="ECO:0000313" key="7">
    <source>
        <dbReference type="Proteomes" id="UP001164761"/>
    </source>
</evidence>
<dbReference type="PANTHER" id="PTHR41286:SF1">
    <property type="entry name" value="HNH NUCLEASE YAJD-RELATED"/>
    <property type="match status" value="1"/>
</dbReference>
<evidence type="ECO:0000256" key="3">
    <source>
        <dbReference type="ARBA" id="ARBA00038412"/>
    </source>
</evidence>
<gene>
    <name evidence="6" type="ORF">NZD89_05150</name>
</gene>